<dbReference type="InterPro" id="IPR051531">
    <property type="entry name" value="N-acetyltransferase"/>
</dbReference>
<evidence type="ECO:0000259" key="1">
    <source>
        <dbReference type="PROSITE" id="PS51186"/>
    </source>
</evidence>
<keyword evidence="3" id="KW-1185">Reference proteome</keyword>
<dbReference type="Gene3D" id="3.40.630.30">
    <property type="match status" value="1"/>
</dbReference>
<evidence type="ECO:0000313" key="3">
    <source>
        <dbReference type="Proteomes" id="UP001210169"/>
    </source>
</evidence>
<dbReference type="PANTHER" id="PTHR43792">
    <property type="entry name" value="GNAT FAMILY, PUTATIVE (AFU_ORTHOLOGUE AFUA_3G00765)-RELATED-RELATED"/>
    <property type="match status" value="1"/>
</dbReference>
<proteinExistence type="predicted"/>
<dbReference type="InterPro" id="IPR016181">
    <property type="entry name" value="Acyl_CoA_acyltransferase"/>
</dbReference>
<dbReference type="PROSITE" id="PS51186">
    <property type="entry name" value="GNAT"/>
    <property type="match status" value="1"/>
</dbReference>
<dbReference type="GeneID" id="301329423"/>
<protein>
    <submittedName>
        <fullName evidence="2">GNAT family N-acetyltransferase</fullName>
    </submittedName>
</protein>
<dbReference type="Pfam" id="PF13302">
    <property type="entry name" value="Acetyltransf_3"/>
    <property type="match status" value="1"/>
</dbReference>
<feature type="domain" description="N-acetyltransferase" evidence="1">
    <location>
        <begin position="22"/>
        <end position="170"/>
    </location>
</feature>
<organism evidence="2 3">
    <name type="scientific">Streptomyces nigrescens</name>
    <dbReference type="NCBI Taxonomy" id="1920"/>
    <lineage>
        <taxon>Bacteria</taxon>
        <taxon>Bacillati</taxon>
        <taxon>Actinomycetota</taxon>
        <taxon>Actinomycetes</taxon>
        <taxon>Kitasatosporales</taxon>
        <taxon>Streptomycetaceae</taxon>
        <taxon>Streptomyces</taxon>
    </lineage>
</organism>
<reference evidence="2 3" key="1">
    <citation type="submission" date="2022-12" db="EMBL/GenBank/DDBJ databases">
        <authorList>
            <person name="Ruckert C."/>
            <person name="Busche T."/>
            <person name="Kalinowski J."/>
            <person name="Wittmann C."/>
        </authorList>
    </citation>
    <scope>NUCLEOTIDE SEQUENCE [LARGE SCALE GENOMIC DNA]</scope>
    <source>
        <strain evidence="2 3">DSM 40276</strain>
    </source>
</reference>
<accession>A0ABY7IXQ4</accession>
<evidence type="ECO:0000313" key="2">
    <source>
        <dbReference type="EMBL" id="WAU02216.1"/>
    </source>
</evidence>
<dbReference type="EMBL" id="CP114203">
    <property type="protein sequence ID" value="WAU02216.1"/>
    <property type="molecule type" value="Genomic_DNA"/>
</dbReference>
<dbReference type="Proteomes" id="UP001210169">
    <property type="component" value="Chromosome"/>
</dbReference>
<name>A0ABY7IXQ4_STRNI</name>
<dbReference type="RefSeq" id="WP_109886506.1">
    <property type="nucleotide sequence ID" value="NZ_CP114203.1"/>
</dbReference>
<sequence length="170" mass="18647">MPDLVRASDGNWWPANVQTPRLVLRPVAEDDLRVAERLWRDERVRRYLGGPVSEAKIAVRRRTLPGSPGTFAITARDTNATIGMITIDPHSGRGATEVSYTLLPEHWGAGVGREAVAAALVWARSLPGTDRVVAVTQTANRASRRLLEAVGMRECGEMVEHGHPQIMYCG</sequence>
<dbReference type="SUPFAM" id="SSF55729">
    <property type="entry name" value="Acyl-CoA N-acyltransferases (Nat)"/>
    <property type="match status" value="1"/>
</dbReference>
<dbReference type="InterPro" id="IPR000182">
    <property type="entry name" value="GNAT_dom"/>
</dbReference>
<gene>
    <name evidence="2" type="ORF">STRNI_000211</name>
</gene>
<dbReference type="PANTHER" id="PTHR43792:SF16">
    <property type="entry name" value="N-ACETYLTRANSFERASE DOMAIN-CONTAINING PROTEIN"/>
    <property type="match status" value="1"/>
</dbReference>